<dbReference type="Gene3D" id="3.30.565.10">
    <property type="entry name" value="Histidine kinase-like ATPase, C-terminal domain"/>
    <property type="match status" value="1"/>
</dbReference>
<keyword evidence="5" id="KW-0716">Sensory transduction</keyword>
<organism evidence="18 19">
    <name type="scientific">Roseomonas alba</name>
    <dbReference type="NCBI Taxonomy" id="2846776"/>
    <lineage>
        <taxon>Bacteria</taxon>
        <taxon>Pseudomonadati</taxon>
        <taxon>Pseudomonadota</taxon>
        <taxon>Alphaproteobacteria</taxon>
        <taxon>Acetobacterales</taxon>
        <taxon>Roseomonadaceae</taxon>
        <taxon>Roseomonas</taxon>
    </lineage>
</organism>
<protein>
    <recommendedName>
        <fullName evidence="2">histidine kinase</fullName>
        <ecNumber evidence="2">2.7.13.3</ecNumber>
    </recommendedName>
</protein>
<evidence type="ECO:0000259" key="17">
    <source>
        <dbReference type="PROSITE" id="PS50113"/>
    </source>
</evidence>
<dbReference type="PROSITE" id="PS50113">
    <property type="entry name" value="PAC"/>
    <property type="match status" value="1"/>
</dbReference>
<reference evidence="18 19" key="1">
    <citation type="submission" date="2021-07" db="EMBL/GenBank/DDBJ databases">
        <authorList>
            <person name="So Y."/>
        </authorList>
    </citation>
    <scope>NUCLEOTIDE SEQUENCE [LARGE SCALE GENOMIC DNA]</scope>
    <source>
        <strain evidence="18 19">HJA6</strain>
    </source>
</reference>
<evidence type="ECO:0000256" key="13">
    <source>
        <dbReference type="ARBA" id="ARBA00022991"/>
    </source>
</evidence>
<dbReference type="SMART" id="SM00086">
    <property type="entry name" value="PAC"/>
    <property type="match status" value="1"/>
</dbReference>
<keyword evidence="6" id="KW-0285">Flavoprotein</keyword>
<evidence type="ECO:0000256" key="7">
    <source>
        <dbReference type="ARBA" id="ARBA00022643"/>
    </source>
</evidence>
<accession>A0ABS7AGQ4</accession>
<evidence type="ECO:0000256" key="3">
    <source>
        <dbReference type="ARBA" id="ARBA00022543"/>
    </source>
</evidence>
<dbReference type="InterPro" id="IPR011102">
    <property type="entry name" value="Sig_transdc_His_kinase_HWE"/>
</dbReference>
<dbReference type="RefSeq" id="WP_219766199.1">
    <property type="nucleotide sequence ID" value="NZ_JAHYBZ010000012.1"/>
</dbReference>
<feature type="transmembrane region" description="Helical" evidence="16">
    <location>
        <begin position="297"/>
        <end position="319"/>
    </location>
</feature>
<evidence type="ECO:0000256" key="15">
    <source>
        <dbReference type="ARBA" id="ARBA00023170"/>
    </source>
</evidence>
<keyword evidence="7" id="KW-0288">FMN</keyword>
<dbReference type="SMART" id="SM00911">
    <property type="entry name" value="HWE_HK"/>
    <property type="match status" value="1"/>
</dbReference>
<keyword evidence="16" id="KW-0812">Transmembrane</keyword>
<dbReference type="InterPro" id="IPR013655">
    <property type="entry name" value="PAS_fold_3"/>
</dbReference>
<evidence type="ECO:0000256" key="1">
    <source>
        <dbReference type="ARBA" id="ARBA00000085"/>
    </source>
</evidence>
<keyword evidence="8" id="KW-0808">Transferase</keyword>
<dbReference type="InterPro" id="IPR000700">
    <property type="entry name" value="PAS-assoc_C"/>
</dbReference>
<evidence type="ECO:0000313" key="19">
    <source>
        <dbReference type="Proteomes" id="UP001196565"/>
    </source>
</evidence>
<feature type="transmembrane region" description="Helical" evidence="16">
    <location>
        <begin position="27"/>
        <end position="50"/>
    </location>
</feature>
<dbReference type="Pfam" id="PF08447">
    <property type="entry name" value="PAS_3"/>
    <property type="match status" value="1"/>
</dbReference>
<evidence type="ECO:0000256" key="2">
    <source>
        <dbReference type="ARBA" id="ARBA00012438"/>
    </source>
</evidence>
<dbReference type="Gene3D" id="3.30.450.20">
    <property type="entry name" value="PAS domain"/>
    <property type="match status" value="2"/>
</dbReference>
<evidence type="ECO:0000256" key="12">
    <source>
        <dbReference type="ARBA" id="ARBA00022840"/>
    </source>
</evidence>
<keyword evidence="16" id="KW-1133">Transmembrane helix</keyword>
<dbReference type="Gene3D" id="2.10.70.100">
    <property type="match status" value="1"/>
</dbReference>
<dbReference type="InterPro" id="IPR036890">
    <property type="entry name" value="HATPase_C_sf"/>
</dbReference>
<dbReference type="Proteomes" id="UP001196565">
    <property type="component" value="Unassembled WGS sequence"/>
</dbReference>
<keyword evidence="14" id="KW-0843">Virulence</keyword>
<evidence type="ECO:0000256" key="6">
    <source>
        <dbReference type="ARBA" id="ARBA00022630"/>
    </source>
</evidence>
<comment type="catalytic activity">
    <reaction evidence="1">
        <text>ATP + protein L-histidine = ADP + protein N-phospho-L-histidine.</text>
        <dbReference type="EC" id="2.7.13.3"/>
    </reaction>
</comment>
<sequence length="677" mass="73472">MDEVAPLRLAGFPGVAAPVRRRNARRLWMLFAAVVLLPTAILVTGAWGAWHLTWTETEHDLTRGADLNAAYVQRNLENLIQASERMADTLMALDRPATPSEKARLDEGFALLNGGQRLLHAVLVLDAAGRELRRVDAQPGSPVGAPGGDFRQALADVAPGTLAVGTVYRQDGGLLIACGRRRPASDHAVVMLIDTAQLGLALGRHTDSATDTAALMRQDGQILARQPPLIDPLPPVPPERPLRRALATGLRQGTVTGQAVRDDHPVALAYRRLDSVPGLVVTVGRRHAEIVQHWRQVLVPLLMVGFPAVVALVGLALVVRRQQEALEGALDGLEQRVAERTASLREGEERLRLAVEAGRFGTWETDLSTGLTTRSARALEIAGLGPDLAVSPFDDWIARIHPGDRERFRAVWDRILGGQSATYREEYRLQRVDGGSCWIEAHGAVVRADPETGHPLRVAGTVQDITERREAEERRELLTQEVNHRARNTLAIIQAILRLTRADSAEGYARLIEGRVAALARAQTLLAAERWTGAPLAAMLIDELAPFGGVGIGHKGPDCRFVIAGPAFRIRAEAVQALGMVFHELATNAVKHGALSTPDGEVVATWRIDEVEGLLRMRWQESGGRPPGLPVHRGVGSRVIEATVAGQLGGSVDRRWPDEGMVCDILLPLAQVRTDRP</sequence>
<dbReference type="EMBL" id="JAHYBZ010000012">
    <property type="protein sequence ID" value="MBW6401489.1"/>
    <property type="molecule type" value="Genomic_DNA"/>
</dbReference>
<keyword evidence="9" id="KW-0677">Repeat</keyword>
<evidence type="ECO:0000256" key="4">
    <source>
        <dbReference type="ARBA" id="ARBA00022553"/>
    </source>
</evidence>
<evidence type="ECO:0000256" key="8">
    <source>
        <dbReference type="ARBA" id="ARBA00022679"/>
    </source>
</evidence>
<dbReference type="CDD" id="cd00130">
    <property type="entry name" value="PAS"/>
    <property type="match status" value="1"/>
</dbReference>
<dbReference type="InterPro" id="IPR001610">
    <property type="entry name" value="PAC"/>
</dbReference>
<keyword evidence="4" id="KW-0597">Phosphoprotein</keyword>
<dbReference type="SMART" id="SM00091">
    <property type="entry name" value="PAS"/>
    <property type="match status" value="1"/>
</dbReference>
<keyword evidence="19" id="KW-1185">Reference proteome</keyword>
<keyword evidence="16" id="KW-0472">Membrane</keyword>
<dbReference type="SUPFAM" id="SSF55785">
    <property type="entry name" value="PYP-like sensor domain (PAS domain)"/>
    <property type="match status" value="1"/>
</dbReference>
<proteinExistence type="predicted"/>
<evidence type="ECO:0000256" key="16">
    <source>
        <dbReference type="SAM" id="Phobius"/>
    </source>
</evidence>
<dbReference type="NCBIfam" id="TIGR00229">
    <property type="entry name" value="sensory_box"/>
    <property type="match status" value="1"/>
</dbReference>
<keyword evidence="10" id="KW-0547">Nucleotide-binding</keyword>
<evidence type="ECO:0000256" key="5">
    <source>
        <dbReference type="ARBA" id="ARBA00022606"/>
    </source>
</evidence>
<dbReference type="InterPro" id="IPR035965">
    <property type="entry name" value="PAS-like_dom_sf"/>
</dbReference>
<evidence type="ECO:0000256" key="11">
    <source>
        <dbReference type="ARBA" id="ARBA00022777"/>
    </source>
</evidence>
<dbReference type="CDD" id="cd12915">
    <property type="entry name" value="PDC2_DGC_like"/>
    <property type="match status" value="1"/>
</dbReference>
<keyword evidence="11" id="KW-0418">Kinase</keyword>
<evidence type="ECO:0000256" key="14">
    <source>
        <dbReference type="ARBA" id="ARBA00023026"/>
    </source>
</evidence>
<keyword evidence="15" id="KW-0675">Receptor</keyword>
<dbReference type="Pfam" id="PF07536">
    <property type="entry name" value="HWE_HK"/>
    <property type="match status" value="1"/>
</dbReference>
<name>A0ABS7AGQ4_9PROT</name>
<keyword evidence="12" id="KW-0067">ATP-binding</keyword>
<evidence type="ECO:0000256" key="9">
    <source>
        <dbReference type="ARBA" id="ARBA00022737"/>
    </source>
</evidence>
<dbReference type="PANTHER" id="PTHR41523:SF8">
    <property type="entry name" value="ETHYLENE RESPONSE SENSOR PROTEIN"/>
    <property type="match status" value="1"/>
</dbReference>
<evidence type="ECO:0000256" key="10">
    <source>
        <dbReference type="ARBA" id="ARBA00022741"/>
    </source>
</evidence>
<dbReference type="PANTHER" id="PTHR41523">
    <property type="entry name" value="TWO-COMPONENT SYSTEM SENSOR PROTEIN"/>
    <property type="match status" value="1"/>
</dbReference>
<feature type="domain" description="PAC" evidence="17">
    <location>
        <begin position="423"/>
        <end position="477"/>
    </location>
</feature>
<comment type="caution">
    <text evidence="18">The sequence shown here is derived from an EMBL/GenBank/DDBJ whole genome shotgun (WGS) entry which is preliminary data.</text>
</comment>
<keyword evidence="3" id="KW-0600">Photoreceptor protein</keyword>
<evidence type="ECO:0000313" key="18">
    <source>
        <dbReference type="EMBL" id="MBW6401489.1"/>
    </source>
</evidence>
<dbReference type="InterPro" id="IPR000014">
    <property type="entry name" value="PAS"/>
</dbReference>
<dbReference type="EC" id="2.7.13.3" evidence="2"/>
<gene>
    <name evidence="18" type="ORF">KPL78_26800</name>
</gene>
<keyword evidence="13" id="KW-0157">Chromophore</keyword>